<dbReference type="AlphaFoldDB" id="A0A0U1HQS8"/>
<proteinExistence type="predicted"/>
<organism evidence="1 2">
    <name type="scientific">Yersinia rohdei</name>
    <dbReference type="NCBI Taxonomy" id="29485"/>
    <lineage>
        <taxon>Bacteria</taxon>
        <taxon>Pseudomonadati</taxon>
        <taxon>Pseudomonadota</taxon>
        <taxon>Gammaproteobacteria</taxon>
        <taxon>Enterobacterales</taxon>
        <taxon>Yersiniaceae</taxon>
        <taxon>Yersinia</taxon>
    </lineage>
</organism>
<dbReference type="Pfam" id="PF11863">
    <property type="entry name" value="DUF3383"/>
    <property type="match status" value="1"/>
</dbReference>
<dbReference type="EMBL" id="CTKE01000005">
    <property type="protein sequence ID" value="CQI88903.1"/>
    <property type="molecule type" value="Genomic_DNA"/>
</dbReference>
<evidence type="ECO:0000313" key="2">
    <source>
        <dbReference type="Proteomes" id="UP000042054"/>
    </source>
</evidence>
<protein>
    <submittedName>
        <fullName evidence="1">Protein of uncharacterized function (DUF3383)</fullName>
    </submittedName>
</protein>
<gene>
    <name evidence="1" type="ORF">ERS008555_01254</name>
</gene>
<evidence type="ECO:0000313" key="1">
    <source>
        <dbReference type="EMBL" id="CQI88903.1"/>
    </source>
</evidence>
<dbReference type="InterPro" id="IPR021808">
    <property type="entry name" value="DUF3383"/>
</dbReference>
<sequence>MSKIPLSRDFKITPSTVNAAGTALDVYGLLLSDNELLPVGKVSEFTSAADVGAALGTTSKEYLATSLYMSGYDNSTVRPGAVLFGRLVRKDPVAGWLLSGSFKGVKISALQGVTGTITLMLDGASKTSTSLNLSAVTSFTDAAAAIGTAFGSGVEVDWLPVQSRFIIRSATTGANSEVSQAVPGAAATALKLTADTAATVSPGAIATSITDTMAAIVNQNQDWVMTASLVDLTDEEKEELCAWVSASTNRYAYSMYDTSEDATVANNESCFVQSVVIANGYENVFPVYGSYLYAVLALAYSASLNFNRTNGRVSYKFRAFSGIAPNVTDNATAAALESNGYNFYGAYGQNKTLANYVSDGAITGKFLWLDSFISQVWINANLVAAFANLFTNNSSYAFNAGGYASISAAVIDVATNAINFGAIRAGVTLDQAQINIVNDAVGTDISNVLYTQGWFFFIPQQTGASRTERSLDGAIFYYVDGQLIQSIDMTSTNIL</sequence>
<name>A0A0U1HQS8_YERRO</name>
<dbReference type="OrthoDB" id="5465420at2"/>
<reference evidence="1 2" key="1">
    <citation type="submission" date="2015-03" db="EMBL/GenBank/DDBJ databases">
        <authorList>
            <person name="Murphy D."/>
        </authorList>
    </citation>
    <scope>NUCLEOTIDE SEQUENCE [LARGE SCALE GENOMIC DNA]</scope>
    <source>
        <strain evidence="1 2">68/02</strain>
    </source>
</reference>
<accession>A0A0U1HQS8</accession>
<dbReference type="RefSeq" id="WP_050534755.1">
    <property type="nucleotide sequence ID" value="NZ_CTKE01000005.1"/>
</dbReference>
<dbReference type="Proteomes" id="UP000042054">
    <property type="component" value="Unassembled WGS sequence"/>
</dbReference>